<dbReference type="Proteomes" id="UP000002069">
    <property type="component" value="Chromosome"/>
</dbReference>
<organism evidence="1 2">
    <name type="scientific">Cronobacter turicensis (strain DSM 18703 / CCUG 55852 / LMG 23827 / z3032)</name>
    <dbReference type="NCBI Taxonomy" id="693216"/>
    <lineage>
        <taxon>Bacteria</taxon>
        <taxon>Pseudomonadati</taxon>
        <taxon>Pseudomonadota</taxon>
        <taxon>Gammaproteobacteria</taxon>
        <taxon>Enterobacterales</taxon>
        <taxon>Enterobacteriaceae</taxon>
        <taxon>Cronobacter</taxon>
    </lineage>
</organism>
<evidence type="ECO:0000313" key="1">
    <source>
        <dbReference type="EMBL" id="CBA30537.1"/>
    </source>
</evidence>
<sequence>MPFSITFWEGYKNSGLINTKDFIHQLPLHWTEGENNLIPYNMRLIADNNLNDNDQTLIVQNEEQKLDGLI</sequence>
<evidence type="ECO:0000313" key="2">
    <source>
        <dbReference type="Proteomes" id="UP000002069"/>
    </source>
</evidence>
<proteinExistence type="predicted"/>
<accession>C9Y3J3</accession>
<name>C9Y3J3_CROTZ</name>
<dbReference type="HOGENOM" id="CLU_203302_0_0_6"/>
<dbReference type="KEGG" id="ctu:CTU_19650"/>
<dbReference type="EMBL" id="FN543093">
    <property type="protein sequence ID" value="CBA30537.1"/>
    <property type="molecule type" value="Genomic_DNA"/>
</dbReference>
<reference evidence="1 2" key="1">
    <citation type="journal article" date="2010" name="J. Bacteriol.">
        <title>Complete Genome Sequence of Cronobacter turicensis LMG 23827, a foodborne pathogen causing deaths in neonates.</title>
        <authorList>
            <person name="Stephan R."/>
            <person name="Lehner A."/>
            <person name="Tischler P."/>
            <person name="Rattei T."/>
        </authorList>
    </citation>
    <scope>NUCLEOTIDE SEQUENCE [LARGE SCALE GENOMIC DNA]</scope>
    <source>
        <strain evidence="2">DSM 18703 / CCUG 55852 / LMG 23827 / z3032</strain>
    </source>
</reference>
<reference evidence="2" key="2">
    <citation type="journal article" date="2011" name="J. Bacteriol.">
        <title>Complete genome sequence of Cronobacter turicensis LMG 23827, a food-borne pathogen causing deaths in neonates.</title>
        <authorList>
            <person name="Stephan R."/>
            <person name="Lehner A."/>
            <person name="Tischler P."/>
            <person name="Rattei T."/>
        </authorList>
    </citation>
    <scope>NUCLEOTIDE SEQUENCE [LARGE SCALE GENOMIC DNA]</scope>
    <source>
        <strain evidence="2">DSM 18703 / CCUG 55852 / LMG 23827 / z3032</strain>
    </source>
</reference>
<dbReference type="AlphaFoldDB" id="C9Y3J3"/>
<keyword evidence="2" id="KW-1185">Reference proteome</keyword>
<gene>
    <name evidence="1" type="ordered locus">Ctu_19650</name>
</gene>
<protein>
    <submittedName>
        <fullName evidence="1">Uncharacterized protein</fullName>
    </submittedName>
</protein>